<protein>
    <recommendedName>
        <fullName evidence="4">DUF3301 domain-containing protein</fullName>
    </recommendedName>
</protein>
<dbReference type="OrthoDB" id="5959530at2"/>
<evidence type="ECO:0008006" key="4">
    <source>
        <dbReference type="Google" id="ProtNLM"/>
    </source>
</evidence>
<keyword evidence="1" id="KW-1133">Transmembrane helix</keyword>
<evidence type="ECO:0000313" key="3">
    <source>
        <dbReference type="Proteomes" id="UP000037600"/>
    </source>
</evidence>
<evidence type="ECO:0000256" key="1">
    <source>
        <dbReference type="SAM" id="Phobius"/>
    </source>
</evidence>
<organism evidence="2 3">
    <name type="scientific">Catenovulum maritimum</name>
    <dbReference type="NCBI Taxonomy" id="1513271"/>
    <lineage>
        <taxon>Bacteria</taxon>
        <taxon>Pseudomonadati</taxon>
        <taxon>Pseudomonadota</taxon>
        <taxon>Gammaproteobacteria</taxon>
        <taxon>Alteromonadales</taxon>
        <taxon>Alteromonadaceae</taxon>
        <taxon>Catenovulum</taxon>
    </lineage>
</organism>
<comment type="caution">
    <text evidence="2">The sequence shown here is derived from an EMBL/GenBank/DDBJ whole genome shotgun (WGS) entry which is preliminary data.</text>
</comment>
<name>A0A0J8GR40_9ALTE</name>
<keyword evidence="3" id="KW-1185">Reference proteome</keyword>
<dbReference type="InterPro" id="IPR021732">
    <property type="entry name" value="DUF3301"/>
</dbReference>
<dbReference type="Proteomes" id="UP000037600">
    <property type="component" value="Unassembled WGS sequence"/>
</dbReference>
<dbReference type="AlphaFoldDB" id="A0A0J8GR40"/>
<reference evidence="2 3" key="1">
    <citation type="submission" date="2015-04" db="EMBL/GenBank/DDBJ databases">
        <title>Draft Genome Sequence of the Novel Agar-Digesting Marine Bacterium Q1.</title>
        <authorList>
            <person name="Li Y."/>
            <person name="Li D."/>
            <person name="Chen G."/>
            <person name="Du Z."/>
        </authorList>
    </citation>
    <scope>NUCLEOTIDE SEQUENCE [LARGE SCALE GENOMIC DNA]</scope>
    <source>
        <strain evidence="2 3">Q1</strain>
    </source>
</reference>
<dbReference type="EMBL" id="LAZL01000012">
    <property type="protein sequence ID" value="KMT65295.1"/>
    <property type="molecule type" value="Genomic_DNA"/>
</dbReference>
<feature type="transmembrane region" description="Helical" evidence="1">
    <location>
        <begin position="6"/>
        <end position="23"/>
    </location>
</feature>
<evidence type="ECO:0000313" key="2">
    <source>
        <dbReference type="EMBL" id="KMT65295.1"/>
    </source>
</evidence>
<accession>A0A0J8GR40</accession>
<proteinExistence type="predicted"/>
<dbReference type="RefSeq" id="WP_048692072.1">
    <property type="nucleotide sequence ID" value="NZ_KQ130489.1"/>
</dbReference>
<sequence length="103" mass="12263">MVQLIDLIVLIFIGLFIYQFWQLRKQSESALAYSLDYCERNNIQFVSVARKKTKIRIFQKKMFEWHSEFEFEFSGNGEDSNKGCLSLIDQRLVDISTEAYRVH</sequence>
<gene>
    <name evidence="2" type="ORF">XM47_09685</name>
</gene>
<dbReference type="STRING" id="1513271.XM47_09685"/>
<keyword evidence="1" id="KW-0812">Transmembrane</keyword>
<keyword evidence="1" id="KW-0472">Membrane</keyword>
<dbReference type="Pfam" id="PF11743">
    <property type="entry name" value="DUF3301"/>
    <property type="match status" value="1"/>
</dbReference>